<reference evidence="3" key="1">
    <citation type="submission" date="2016-11" db="EMBL/GenBank/DDBJ databases">
        <authorList>
            <person name="Varghese N."/>
            <person name="Submissions S."/>
        </authorList>
    </citation>
    <scope>NUCLEOTIDE SEQUENCE</scope>
    <source>
        <strain evidence="3">DSM 4029</strain>
    </source>
</reference>
<reference evidence="2 5" key="3">
    <citation type="journal article" date="2019" name="Nat. Med.">
        <title>A library of human gut bacterial isolates paired with longitudinal multiomics data enables mechanistic microbiome research.</title>
        <authorList>
            <person name="Poyet M."/>
            <person name="Groussin M."/>
            <person name="Gibbons S.M."/>
            <person name="Avila-Pacheco J."/>
            <person name="Jiang X."/>
            <person name="Kearney S.M."/>
            <person name="Perrotta A.R."/>
            <person name="Berdy B."/>
            <person name="Zhao S."/>
            <person name="Lieberman T.D."/>
            <person name="Swanson P.K."/>
            <person name="Smith M."/>
            <person name="Roesemann S."/>
            <person name="Alexander J.E."/>
            <person name="Rich S.A."/>
            <person name="Livny J."/>
            <person name="Vlamakis H."/>
            <person name="Clish C."/>
            <person name="Bullock K."/>
            <person name="Deik A."/>
            <person name="Scott J."/>
            <person name="Pierce K.A."/>
            <person name="Xavier R.J."/>
            <person name="Alm E.J."/>
        </authorList>
    </citation>
    <scope>NUCLEOTIDE SEQUENCE [LARGE SCALE GENOMIC DNA]</scope>
    <source>
        <strain evidence="2 5">BIOML-A2</strain>
    </source>
</reference>
<dbReference type="EMBL" id="WWVX01000008">
    <property type="protein sequence ID" value="MZL70481.1"/>
    <property type="molecule type" value="Genomic_DNA"/>
</dbReference>
<evidence type="ECO:0008006" key="6">
    <source>
        <dbReference type="Google" id="ProtNLM"/>
    </source>
</evidence>
<dbReference type="Proteomes" id="UP000474718">
    <property type="component" value="Unassembled WGS sequence"/>
</dbReference>
<evidence type="ECO:0000256" key="1">
    <source>
        <dbReference type="SAM" id="SignalP"/>
    </source>
</evidence>
<dbReference type="EMBL" id="FQVY01000003">
    <property type="protein sequence ID" value="SHG34692.1"/>
    <property type="molecule type" value="Genomic_DNA"/>
</dbReference>
<evidence type="ECO:0000313" key="4">
    <source>
        <dbReference type="Proteomes" id="UP000184089"/>
    </source>
</evidence>
<evidence type="ECO:0000313" key="5">
    <source>
        <dbReference type="Proteomes" id="UP000474718"/>
    </source>
</evidence>
<organism evidence="3 4">
    <name type="scientific">Bittarella massiliensis</name>
    <name type="common">ex Durand et al. 2017</name>
    <dbReference type="NCBI Taxonomy" id="1720313"/>
    <lineage>
        <taxon>Bacteria</taxon>
        <taxon>Bacillati</taxon>
        <taxon>Bacillota</taxon>
        <taxon>Clostridia</taxon>
        <taxon>Eubacteriales</taxon>
        <taxon>Oscillospiraceae</taxon>
        <taxon>Bittarella (ex Durand et al. 2017)</taxon>
    </lineage>
</organism>
<keyword evidence="1" id="KW-0732">Signal</keyword>
<name>A0AAQ1RWP0_9FIRM</name>
<sequence length="406" mass="44567">MNLLKKGKSKKQVLAVCVATVACAAAALALTGKVAAKKIQDIPEVAERNGLTHIESVFRRQNGEGYVLLTRVFRCPNPKGPGQAYNLSDEEISYLLIDLQRNIPQVALEVGGQRVESDPEQVDVHYNWVADQFFAYYTVPVGQIGEAESAYLTLNDSGQKERPVIDLSDQPEAVQTVQLEGGRSVEIRVQSASADGRNLLVECLSDGETQMVYPALADLGMAGTNWRAQETVESVLEQSEERSLSLYTLKRVPSLYELFYRTPKVWYMTFDNLAETVCATAGEAVSIPNPAEGETIELNTPFTVGGQRYRLSAVKRSNGTVFTTVETYGETSSIVTLKANVGPAGKWAEYQQPAITYELRGEAAKGTSSQQLEVLTSQPEGIALEFMPYEARIKWGWPGIVLSPEK</sequence>
<evidence type="ECO:0000313" key="2">
    <source>
        <dbReference type="EMBL" id="MZL70481.1"/>
    </source>
</evidence>
<comment type="caution">
    <text evidence="3">The sequence shown here is derived from an EMBL/GenBank/DDBJ whole genome shotgun (WGS) entry which is preliminary data.</text>
</comment>
<dbReference type="RefSeq" id="WP_021658118.1">
    <property type="nucleotide sequence ID" value="NZ_FQVY01000003.1"/>
</dbReference>
<reference evidence="4" key="2">
    <citation type="submission" date="2016-11" db="EMBL/GenBank/DDBJ databases">
        <authorList>
            <person name="Jaros S."/>
            <person name="Januszkiewicz K."/>
            <person name="Wedrychowicz H."/>
        </authorList>
    </citation>
    <scope>NUCLEOTIDE SEQUENCE [LARGE SCALE GENOMIC DNA]</scope>
    <source>
        <strain evidence="4">DSM 4029</strain>
    </source>
</reference>
<keyword evidence="5" id="KW-1185">Reference proteome</keyword>
<dbReference type="PROSITE" id="PS51257">
    <property type="entry name" value="PROKAR_LIPOPROTEIN"/>
    <property type="match status" value="1"/>
</dbReference>
<dbReference type="Proteomes" id="UP000184089">
    <property type="component" value="Unassembled WGS sequence"/>
</dbReference>
<proteinExistence type="predicted"/>
<evidence type="ECO:0000313" key="3">
    <source>
        <dbReference type="EMBL" id="SHG34692.1"/>
    </source>
</evidence>
<dbReference type="AlphaFoldDB" id="A0AAQ1RWP0"/>
<accession>A0AAQ1RWP0</accession>
<protein>
    <recommendedName>
        <fullName evidence="6">DUF4179 domain-containing protein</fullName>
    </recommendedName>
</protein>
<feature type="chain" id="PRO_5042875062" description="DUF4179 domain-containing protein" evidence="1">
    <location>
        <begin position="30"/>
        <end position="406"/>
    </location>
</feature>
<feature type="signal peptide" evidence="1">
    <location>
        <begin position="1"/>
        <end position="29"/>
    </location>
</feature>
<gene>
    <name evidence="2" type="ORF">GT747_12030</name>
    <name evidence="3" type="ORF">SAMN05444424_2192</name>
</gene>